<name>A0A109RBZ4_9LACT</name>
<evidence type="ECO:0000256" key="3">
    <source>
        <dbReference type="ARBA" id="ARBA00023065"/>
    </source>
</evidence>
<keyword evidence="7" id="KW-1185">Reference proteome</keyword>
<dbReference type="EMBL" id="PKGZ01000006">
    <property type="protein sequence ID" value="PKY90965.1"/>
    <property type="molecule type" value="Genomic_DNA"/>
</dbReference>
<dbReference type="Proteomes" id="UP000234775">
    <property type="component" value="Unassembled WGS sequence"/>
</dbReference>
<keyword evidence="2" id="KW-0813">Transport</keyword>
<reference evidence="4 6" key="1">
    <citation type="submission" date="2016-01" db="EMBL/GenBank/DDBJ databases">
        <authorList>
            <person name="Oliw E.H."/>
        </authorList>
    </citation>
    <scope>NUCLEOTIDE SEQUENCE [LARGE SCALE GENOMIC DNA]</scope>
    <source>
        <strain evidence="4 6">KA00635</strain>
    </source>
</reference>
<dbReference type="OrthoDB" id="46791at2"/>
<dbReference type="SUPFAM" id="SSF159468">
    <property type="entry name" value="AtpF-like"/>
    <property type="match status" value="1"/>
</dbReference>
<dbReference type="RefSeq" id="WP_060776152.1">
    <property type="nucleotide sequence ID" value="NZ_CP014159.1"/>
</dbReference>
<dbReference type="InterPro" id="IPR008218">
    <property type="entry name" value="ATPase_V1-cplx_f_g_su"/>
</dbReference>
<evidence type="ECO:0000256" key="1">
    <source>
        <dbReference type="ARBA" id="ARBA00010148"/>
    </source>
</evidence>
<dbReference type="Pfam" id="PF01990">
    <property type="entry name" value="ATP-synt_F"/>
    <property type="match status" value="1"/>
</dbReference>
<dbReference type="GO" id="GO:0046961">
    <property type="term" value="F:proton-transporting ATPase activity, rotational mechanism"/>
    <property type="evidence" value="ECO:0007669"/>
    <property type="project" value="InterPro"/>
</dbReference>
<dbReference type="Gene3D" id="3.40.50.10580">
    <property type="entry name" value="ATPase, V1 complex, subunit F"/>
    <property type="match status" value="1"/>
</dbReference>
<keyword evidence="3" id="KW-0406">Ion transport</keyword>
<dbReference type="AlphaFoldDB" id="A0A109RBZ4"/>
<evidence type="ECO:0000313" key="5">
    <source>
        <dbReference type="EMBL" id="PKY90965.1"/>
    </source>
</evidence>
<protein>
    <submittedName>
        <fullName evidence="5">V-type ATP synthase subunit F</fullName>
    </submittedName>
</protein>
<dbReference type="InterPro" id="IPR036906">
    <property type="entry name" value="ATPase_V1_fsu_sf"/>
</dbReference>
<dbReference type="STRING" id="87541.AWM71_00365"/>
<dbReference type="Proteomes" id="UP000070422">
    <property type="component" value="Unassembled WGS sequence"/>
</dbReference>
<dbReference type="PATRIC" id="fig|87541.4.peg.1042"/>
<evidence type="ECO:0000313" key="4">
    <source>
        <dbReference type="EMBL" id="KXB36034.1"/>
    </source>
</evidence>
<organism evidence="4 6">
    <name type="scientific">Aerococcus christensenii</name>
    <dbReference type="NCBI Taxonomy" id="87541"/>
    <lineage>
        <taxon>Bacteria</taxon>
        <taxon>Bacillati</taxon>
        <taxon>Bacillota</taxon>
        <taxon>Bacilli</taxon>
        <taxon>Lactobacillales</taxon>
        <taxon>Aerococcaceae</taxon>
        <taxon>Aerococcus</taxon>
    </lineage>
</organism>
<evidence type="ECO:0000313" key="6">
    <source>
        <dbReference type="Proteomes" id="UP000070422"/>
    </source>
</evidence>
<evidence type="ECO:0000313" key="7">
    <source>
        <dbReference type="Proteomes" id="UP000234775"/>
    </source>
</evidence>
<evidence type="ECO:0000256" key="2">
    <source>
        <dbReference type="ARBA" id="ARBA00022448"/>
    </source>
</evidence>
<sequence>MKEYIISDNIQALTGMQLVGVDGVLIDEETKFEDAFRAVLADDTIGVLMISPQLIASHQKQVDDVRFNRSKPLIVEIQGPAEYAHSQSSIQSTIQSAIGISI</sequence>
<proteinExistence type="inferred from homology"/>
<dbReference type="EMBL" id="LSCQ01000050">
    <property type="protein sequence ID" value="KXB36034.1"/>
    <property type="molecule type" value="Genomic_DNA"/>
</dbReference>
<accession>A0A109RBZ4</accession>
<comment type="similarity">
    <text evidence="1">Belongs to the V-ATPase F subunit family.</text>
</comment>
<gene>
    <name evidence="5" type="ORF">CYJ27_06825</name>
    <name evidence="4" type="ORF">HMPREF3187_01051</name>
</gene>
<comment type="caution">
    <text evidence="4">The sequence shown here is derived from an EMBL/GenBank/DDBJ whole genome shotgun (WGS) entry which is preliminary data.</text>
</comment>
<dbReference type="KEGG" id="acg:AWM71_00365"/>
<reference evidence="5 7" key="2">
    <citation type="submission" date="2017-12" db="EMBL/GenBank/DDBJ databases">
        <title>Phylogenetic diversity of female urinary microbiome.</title>
        <authorList>
            <person name="Thomas-White K."/>
            <person name="Wolfe A.J."/>
        </authorList>
    </citation>
    <scope>NUCLEOTIDE SEQUENCE [LARGE SCALE GENOMIC DNA]</scope>
    <source>
        <strain evidence="5 7">UMB0844</strain>
    </source>
</reference>